<evidence type="ECO:0000256" key="1">
    <source>
        <dbReference type="SAM" id="MobiDB-lite"/>
    </source>
</evidence>
<reference evidence="2 3" key="1">
    <citation type="submission" date="2018-02" db="EMBL/GenBank/DDBJ databases">
        <title>Draft genome of wild Prunus yedoensis var. nudiflora.</title>
        <authorList>
            <person name="Baek S."/>
            <person name="Kim J.-H."/>
            <person name="Choi K."/>
            <person name="Kim G.-B."/>
            <person name="Cho A."/>
            <person name="Jang H."/>
            <person name="Shin C.-H."/>
            <person name="Yu H.-J."/>
            <person name="Mun J.-H."/>
        </authorList>
    </citation>
    <scope>NUCLEOTIDE SEQUENCE [LARGE SCALE GENOMIC DNA]</scope>
    <source>
        <strain evidence="3">cv. Jeju island</strain>
        <tissue evidence="2">Leaf</tissue>
    </source>
</reference>
<dbReference type="AlphaFoldDB" id="A0A314XMJ8"/>
<dbReference type="Proteomes" id="UP000250321">
    <property type="component" value="Unassembled WGS sequence"/>
</dbReference>
<name>A0A314XMJ8_PRUYE</name>
<keyword evidence="3" id="KW-1185">Reference proteome</keyword>
<evidence type="ECO:0000313" key="2">
    <source>
        <dbReference type="EMBL" id="PQP92007.1"/>
    </source>
</evidence>
<evidence type="ECO:0000313" key="3">
    <source>
        <dbReference type="Proteomes" id="UP000250321"/>
    </source>
</evidence>
<organism evidence="2 3">
    <name type="scientific">Prunus yedoensis var. nudiflora</name>
    <dbReference type="NCBI Taxonomy" id="2094558"/>
    <lineage>
        <taxon>Eukaryota</taxon>
        <taxon>Viridiplantae</taxon>
        <taxon>Streptophyta</taxon>
        <taxon>Embryophyta</taxon>
        <taxon>Tracheophyta</taxon>
        <taxon>Spermatophyta</taxon>
        <taxon>Magnoliopsida</taxon>
        <taxon>eudicotyledons</taxon>
        <taxon>Gunneridae</taxon>
        <taxon>Pentapetalae</taxon>
        <taxon>rosids</taxon>
        <taxon>fabids</taxon>
        <taxon>Rosales</taxon>
        <taxon>Rosaceae</taxon>
        <taxon>Amygdaloideae</taxon>
        <taxon>Amygdaleae</taxon>
        <taxon>Prunus</taxon>
    </lineage>
</organism>
<dbReference type="EMBL" id="PJQY01002630">
    <property type="protein sequence ID" value="PQP92007.1"/>
    <property type="molecule type" value="Genomic_DNA"/>
</dbReference>
<sequence length="87" mass="9942">MKQVAPSFGHQPDSPLLAESQTSDSLIPPSWKDYFRGDHDNDTYYALDYFQQIPLPILQFVVNRSNLKLCLFKQNLGLLKLVCLGDQ</sequence>
<comment type="caution">
    <text evidence="2">The sequence shown here is derived from an EMBL/GenBank/DDBJ whole genome shotgun (WGS) entry which is preliminary data.</text>
</comment>
<feature type="region of interest" description="Disordered" evidence="1">
    <location>
        <begin position="1"/>
        <end position="25"/>
    </location>
</feature>
<gene>
    <name evidence="2" type="ORF">Pyn_32035</name>
</gene>
<accession>A0A314XMJ8</accession>
<proteinExistence type="predicted"/>
<protein>
    <submittedName>
        <fullName evidence="2">Uncharacterized protein</fullName>
    </submittedName>
</protein>